<keyword evidence="4" id="KW-0788">Thiol protease</keyword>
<name>A0ABR9ZJK8_9CORY</name>
<feature type="compositionally biased region" description="Low complexity" evidence="6">
    <location>
        <begin position="387"/>
        <end position="444"/>
    </location>
</feature>
<evidence type="ECO:0000256" key="2">
    <source>
        <dbReference type="ARBA" id="ARBA00022670"/>
    </source>
</evidence>
<dbReference type="NCBIfam" id="NF046048">
    <property type="entry name" value="NlpC_P60_DIP1281"/>
    <property type="match status" value="1"/>
</dbReference>
<proteinExistence type="inferred from homology"/>
<feature type="coiled-coil region" evidence="5">
    <location>
        <begin position="20"/>
        <end position="75"/>
    </location>
</feature>
<protein>
    <submittedName>
        <fullName evidence="8">C40 family peptidase</fullName>
    </submittedName>
</protein>
<dbReference type="PROSITE" id="PS51935">
    <property type="entry name" value="NLPC_P60"/>
    <property type="match status" value="1"/>
</dbReference>
<feature type="compositionally biased region" description="Low complexity" evidence="6">
    <location>
        <begin position="290"/>
        <end position="303"/>
    </location>
</feature>
<feature type="region of interest" description="Disordered" evidence="6">
    <location>
        <begin position="374"/>
        <end position="444"/>
    </location>
</feature>
<keyword evidence="9" id="KW-1185">Reference proteome</keyword>
<keyword evidence="5" id="KW-0175">Coiled coil</keyword>
<dbReference type="Gene3D" id="6.10.250.3150">
    <property type="match status" value="1"/>
</dbReference>
<organism evidence="8 9">
    <name type="scientific">Corynebacterium suicordis DSM 45110</name>
    <dbReference type="NCBI Taxonomy" id="1121369"/>
    <lineage>
        <taxon>Bacteria</taxon>
        <taxon>Bacillati</taxon>
        <taxon>Actinomycetota</taxon>
        <taxon>Actinomycetes</taxon>
        <taxon>Mycobacteriales</taxon>
        <taxon>Corynebacteriaceae</taxon>
        <taxon>Corynebacterium</taxon>
    </lineage>
</organism>
<comment type="similarity">
    <text evidence="1">Belongs to the peptidase C40 family.</text>
</comment>
<feature type="coiled-coil region" evidence="5">
    <location>
        <begin position="165"/>
        <end position="213"/>
    </location>
</feature>
<accession>A0ABR9ZJK8</accession>
<dbReference type="Pfam" id="PF00877">
    <property type="entry name" value="NLPC_P60"/>
    <property type="match status" value="1"/>
</dbReference>
<dbReference type="Proteomes" id="UP000635902">
    <property type="component" value="Unassembled WGS sequence"/>
</dbReference>
<reference evidence="8 9" key="1">
    <citation type="submission" date="2020-10" db="EMBL/GenBank/DDBJ databases">
        <title>Novel species in genus Corynebacterium.</title>
        <authorList>
            <person name="Zhang G."/>
        </authorList>
    </citation>
    <scope>NUCLEOTIDE SEQUENCE [LARGE SCALE GENOMIC DNA]</scope>
    <source>
        <strain evidence="8 9">DSM 45110</strain>
    </source>
</reference>
<dbReference type="PANTHER" id="PTHR47359">
    <property type="entry name" value="PEPTIDOGLYCAN DL-ENDOPEPTIDASE CWLO"/>
    <property type="match status" value="1"/>
</dbReference>
<feature type="compositionally biased region" description="Low complexity" evidence="6">
    <location>
        <begin position="234"/>
        <end position="264"/>
    </location>
</feature>
<evidence type="ECO:0000256" key="3">
    <source>
        <dbReference type="ARBA" id="ARBA00022801"/>
    </source>
</evidence>
<dbReference type="PANTHER" id="PTHR47359:SF3">
    <property type="entry name" value="NLP_P60 DOMAIN-CONTAINING PROTEIN-RELATED"/>
    <property type="match status" value="1"/>
</dbReference>
<sequence>MQMAIHPSQAEEAVTAEAYLASLVNDVTDSQNAVANLELEMGGFREGANKARVDLDKARASAQEAQDGVENARGRLGESDVAVTDAQKELDEIARSAYTTGGDASPVTLAAGGDAVANTLDRASFIRSATEQQQKTVNRLDLARTQTANEESALRDNRNDANSKVNEAIRLHNEARTALADAQKQVQEKNAQLQALIKDRDLAQKRLDAARSAVDTLANTKPDATSFDKRRAAEAAADNAESKAPAAAKDEAPASAPADAADSATDTQQDSAEQNKTEQDNNSAAPQQNPVAPAGPASPAGAVEQYSGDTGLRELPTGADFAGSAEGDEQRQLAINGLLATGGAAAMAGFNSYSANGDQGSAVNAALAAGRQAAGEQYDQAQSTLNPPKTTTPGTPSTTTPTTPTTPSTPGTPSTTTPTTPTVPTIPTTPGTPGTGSLPGNTSGTASERIEKVIARGMSQLGVTYAWGGGNKYGPTLGIRDGGVADGYGDYAKIGFDCSGLTLYAFAAAGITLDHYSGSQYTAGRQVPTSQIKRGDMLFWGAGGSQHVAIYLGDGQMLEAPQSGSTVRVSDVRYGGMTPMAVRLIE</sequence>
<evidence type="ECO:0000259" key="7">
    <source>
        <dbReference type="PROSITE" id="PS51935"/>
    </source>
</evidence>
<evidence type="ECO:0000256" key="6">
    <source>
        <dbReference type="SAM" id="MobiDB-lite"/>
    </source>
</evidence>
<evidence type="ECO:0000313" key="8">
    <source>
        <dbReference type="EMBL" id="MBF4553611.1"/>
    </source>
</evidence>
<evidence type="ECO:0000313" key="9">
    <source>
        <dbReference type="Proteomes" id="UP000635902"/>
    </source>
</evidence>
<dbReference type="InterPro" id="IPR051794">
    <property type="entry name" value="PG_Endopeptidase_C40"/>
</dbReference>
<keyword evidence="3" id="KW-0378">Hydrolase</keyword>
<feature type="compositionally biased region" description="Polar residues" evidence="6">
    <location>
        <begin position="280"/>
        <end position="289"/>
    </location>
</feature>
<comment type="caution">
    <text evidence="8">The sequence shown here is derived from an EMBL/GenBank/DDBJ whole genome shotgun (WGS) entry which is preliminary data.</text>
</comment>
<evidence type="ECO:0000256" key="5">
    <source>
        <dbReference type="SAM" id="Coils"/>
    </source>
</evidence>
<dbReference type="Gene3D" id="3.90.1720.10">
    <property type="entry name" value="endopeptidase domain like (from Nostoc punctiforme)"/>
    <property type="match status" value="1"/>
</dbReference>
<evidence type="ECO:0000256" key="4">
    <source>
        <dbReference type="ARBA" id="ARBA00022807"/>
    </source>
</evidence>
<keyword evidence="2" id="KW-0645">Protease</keyword>
<evidence type="ECO:0000256" key="1">
    <source>
        <dbReference type="ARBA" id="ARBA00007074"/>
    </source>
</evidence>
<dbReference type="EMBL" id="JADKMY010000001">
    <property type="protein sequence ID" value="MBF4553611.1"/>
    <property type="molecule type" value="Genomic_DNA"/>
</dbReference>
<feature type="domain" description="NlpC/P60" evidence="7">
    <location>
        <begin position="447"/>
        <end position="586"/>
    </location>
</feature>
<dbReference type="InterPro" id="IPR000064">
    <property type="entry name" value="NLP_P60_dom"/>
</dbReference>
<dbReference type="InterPro" id="IPR038765">
    <property type="entry name" value="Papain-like_cys_pep_sf"/>
</dbReference>
<feature type="region of interest" description="Disordered" evidence="6">
    <location>
        <begin position="225"/>
        <end position="328"/>
    </location>
</feature>
<gene>
    <name evidence="8" type="ORF">IRY30_05885</name>
</gene>
<dbReference type="SUPFAM" id="SSF54001">
    <property type="entry name" value="Cysteine proteinases"/>
    <property type="match status" value="1"/>
</dbReference>